<sequence>GSTAPVEGLSTPGAWVEGAEPTWGRSGGRTVVRSLVVRPVGPSSKSIE</sequence>
<feature type="non-terminal residue" evidence="2">
    <location>
        <position position="1"/>
    </location>
</feature>
<reference evidence="2 3" key="1">
    <citation type="submission" date="2017-11" db="EMBL/GenBank/DDBJ databases">
        <title>De-novo sequencing of pomegranate (Punica granatum L.) genome.</title>
        <authorList>
            <person name="Akparov Z."/>
            <person name="Amiraslanov A."/>
            <person name="Hajiyeva S."/>
            <person name="Abbasov M."/>
            <person name="Kaur K."/>
            <person name="Hamwieh A."/>
            <person name="Solovyev V."/>
            <person name="Salamov A."/>
            <person name="Braich B."/>
            <person name="Kosarev P."/>
            <person name="Mahmoud A."/>
            <person name="Hajiyev E."/>
            <person name="Babayeva S."/>
            <person name="Izzatullayeva V."/>
            <person name="Mammadov A."/>
            <person name="Mammadov A."/>
            <person name="Sharifova S."/>
            <person name="Ojaghi J."/>
            <person name="Eynullazada K."/>
            <person name="Bayramov B."/>
            <person name="Abdulazimova A."/>
            <person name="Shahmuradov I."/>
        </authorList>
    </citation>
    <scope>NUCLEOTIDE SEQUENCE [LARGE SCALE GENOMIC DNA]</scope>
    <source>
        <strain evidence="3">cv. AG2017</strain>
        <tissue evidence="2">Leaf</tissue>
    </source>
</reference>
<dbReference type="Proteomes" id="UP000233551">
    <property type="component" value="Unassembled WGS sequence"/>
</dbReference>
<evidence type="ECO:0000313" key="2">
    <source>
        <dbReference type="EMBL" id="PKI26395.1"/>
    </source>
</evidence>
<keyword evidence="3" id="KW-1185">Reference proteome</keyword>
<organism evidence="2 3">
    <name type="scientific">Punica granatum</name>
    <name type="common">Pomegranate</name>
    <dbReference type="NCBI Taxonomy" id="22663"/>
    <lineage>
        <taxon>Eukaryota</taxon>
        <taxon>Viridiplantae</taxon>
        <taxon>Streptophyta</taxon>
        <taxon>Embryophyta</taxon>
        <taxon>Tracheophyta</taxon>
        <taxon>Spermatophyta</taxon>
        <taxon>Magnoliopsida</taxon>
        <taxon>eudicotyledons</taxon>
        <taxon>Gunneridae</taxon>
        <taxon>Pentapetalae</taxon>
        <taxon>rosids</taxon>
        <taxon>malvids</taxon>
        <taxon>Myrtales</taxon>
        <taxon>Lythraceae</taxon>
        <taxon>Punica</taxon>
    </lineage>
</organism>
<name>A0A2I0HGD7_PUNGR</name>
<gene>
    <name evidence="2" type="ORF">CRG98_048916</name>
</gene>
<evidence type="ECO:0000256" key="1">
    <source>
        <dbReference type="SAM" id="MobiDB-lite"/>
    </source>
</evidence>
<feature type="region of interest" description="Disordered" evidence="1">
    <location>
        <begin position="1"/>
        <end position="27"/>
    </location>
</feature>
<evidence type="ECO:0000313" key="3">
    <source>
        <dbReference type="Proteomes" id="UP000233551"/>
    </source>
</evidence>
<dbReference type="AlphaFoldDB" id="A0A2I0HGD7"/>
<proteinExistence type="predicted"/>
<feature type="non-terminal residue" evidence="2">
    <location>
        <position position="48"/>
    </location>
</feature>
<protein>
    <submittedName>
        <fullName evidence="2">Uncharacterized protein</fullName>
    </submittedName>
</protein>
<dbReference type="EMBL" id="PGOL01030016">
    <property type="protein sequence ID" value="PKI26395.1"/>
    <property type="molecule type" value="Genomic_DNA"/>
</dbReference>
<comment type="caution">
    <text evidence="2">The sequence shown here is derived from an EMBL/GenBank/DDBJ whole genome shotgun (WGS) entry which is preliminary data.</text>
</comment>
<accession>A0A2I0HGD7</accession>